<dbReference type="InterPro" id="IPR003369">
    <property type="entry name" value="TatA/B/E"/>
</dbReference>
<evidence type="ECO:0000256" key="4">
    <source>
        <dbReference type="ARBA" id="ARBA00022692"/>
    </source>
</evidence>
<comment type="subunit">
    <text evidence="9">The Tat system comprises two distinct complexes: a TatABC complex, containing multiple copies of TatA, TatB and TatC subunits, and a separate TatA complex, containing only TatA subunits. Substrates initially bind to the TatABC complex, which probably triggers association of the separate TatA complex to form the active translocon.</text>
</comment>
<comment type="similarity">
    <text evidence="9">Belongs to the TatA/E family.</text>
</comment>
<keyword evidence="7 9" id="KW-0811">Translocation</keyword>
<evidence type="ECO:0000256" key="2">
    <source>
        <dbReference type="ARBA" id="ARBA00022448"/>
    </source>
</evidence>
<sequence length="74" mass="7991">MMAGISIWQLVIILGIVVLLFGTKKLRNIGSDLGGAIKGFKGAMKDGEEDAKSIEKKESETVNTNTATKEETKH</sequence>
<evidence type="ECO:0000256" key="6">
    <source>
        <dbReference type="ARBA" id="ARBA00022989"/>
    </source>
</evidence>
<proteinExistence type="inferred from homology"/>
<dbReference type="NCBIfam" id="NF002813">
    <property type="entry name" value="PRK02958.1"/>
    <property type="match status" value="1"/>
</dbReference>
<feature type="transmembrane region" description="Helical" evidence="9">
    <location>
        <begin position="6"/>
        <end position="23"/>
    </location>
</feature>
<comment type="subcellular location">
    <subcellularLocation>
        <location evidence="1 9">Cell membrane</location>
        <topology evidence="1 9">Single-pass membrane protein</topology>
    </subcellularLocation>
</comment>
<feature type="compositionally biased region" description="Basic and acidic residues" evidence="10">
    <location>
        <begin position="48"/>
        <end position="60"/>
    </location>
</feature>
<evidence type="ECO:0000256" key="3">
    <source>
        <dbReference type="ARBA" id="ARBA00022475"/>
    </source>
</evidence>
<gene>
    <name evidence="9 11" type="primary">tatA</name>
    <name evidence="11" type="ORF">ACFOEK_15155</name>
</gene>
<keyword evidence="8 9" id="KW-0472">Membrane</keyword>
<dbReference type="Pfam" id="PF02416">
    <property type="entry name" value="TatA_B_E"/>
    <property type="match status" value="1"/>
</dbReference>
<comment type="function">
    <text evidence="9">Part of the twin-arginine translocation (Tat) system that transports large folded proteins containing a characteristic twin-arginine motif in their signal peptide across membranes. TatA could form the protein-conducting channel of the Tat system.</text>
</comment>
<protein>
    <recommendedName>
        <fullName evidence="9">Sec-independent protein translocase protein TatA</fullName>
    </recommendedName>
</protein>
<comment type="caution">
    <text evidence="11">The sequence shown here is derived from an EMBL/GenBank/DDBJ whole genome shotgun (WGS) entry which is preliminary data.</text>
</comment>
<evidence type="ECO:0000256" key="8">
    <source>
        <dbReference type="ARBA" id="ARBA00023136"/>
    </source>
</evidence>
<organism evidence="11 12">
    <name type="scientific">Litoribrevibacter euphylliae</name>
    <dbReference type="NCBI Taxonomy" id="1834034"/>
    <lineage>
        <taxon>Bacteria</taxon>
        <taxon>Pseudomonadati</taxon>
        <taxon>Pseudomonadota</taxon>
        <taxon>Gammaproteobacteria</taxon>
        <taxon>Oceanospirillales</taxon>
        <taxon>Oceanospirillaceae</taxon>
        <taxon>Litoribrevibacter</taxon>
    </lineage>
</organism>
<evidence type="ECO:0000313" key="12">
    <source>
        <dbReference type="Proteomes" id="UP001595476"/>
    </source>
</evidence>
<name>A0ABV7HHV4_9GAMM</name>
<dbReference type="HAMAP" id="MF_00236">
    <property type="entry name" value="TatA_E"/>
    <property type="match status" value="1"/>
</dbReference>
<keyword evidence="3 9" id="KW-1003">Cell membrane</keyword>
<dbReference type="PANTHER" id="PTHR42982:SF1">
    <property type="entry name" value="SEC-INDEPENDENT PROTEIN TRANSLOCASE PROTEIN TATA"/>
    <property type="match status" value="1"/>
</dbReference>
<evidence type="ECO:0000313" key="11">
    <source>
        <dbReference type="EMBL" id="MFC3152371.1"/>
    </source>
</evidence>
<dbReference type="Gene3D" id="1.20.5.3310">
    <property type="match status" value="1"/>
</dbReference>
<dbReference type="Proteomes" id="UP001595476">
    <property type="component" value="Unassembled WGS sequence"/>
</dbReference>
<dbReference type="NCBIfam" id="TIGR01411">
    <property type="entry name" value="tatAE"/>
    <property type="match status" value="1"/>
</dbReference>
<keyword evidence="4 9" id="KW-0812">Transmembrane</keyword>
<evidence type="ECO:0000256" key="10">
    <source>
        <dbReference type="SAM" id="MobiDB-lite"/>
    </source>
</evidence>
<reference evidence="12" key="1">
    <citation type="journal article" date="2019" name="Int. J. Syst. Evol. Microbiol.">
        <title>The Global Catalogue of Microorganisms (GCM) 10K type strain sequencing project: providing services to taxonomists for standard genome sequencing and annotation.</title>
        <authorList>
            <consortium name="The Broad Institute Genomics Platform"/>
            <consortium name="The Broad Institute Genome Sequencing Center for Infectious Disease"/>
            <person name="Wu L."/>
            <person name="Ma J."/>
        </authorList>
    </citation>
    <scope>NUCLEOTIDE SEQUENCE [LARGE SCALE GENOMIC DNA]</scope>
    <source>
        <strain evidence="12">KCTC 52438</strain>
    </source>
</reference>
<dbReference type="InterPro" id="IPR006312">
    <property type="entry name" value="TatA/E"/>
</dbReference>
<dbReference type="PANTHER" id="PTHR42982">
    <property type="entry name" value="SEC-INDEPENDENT PROTEIN TRANSLOCASE PROTEIN TATA"/>
    <property type="match status" value="1"/>
</dbReference>
<evidence type="ECO:0000256" key="5">
    <source>
        <dbReference type="ARBA" id="ARBA00022927"/>
    </source>
</evidence>
<accession>A0ABV7HHV4</accession>
<keyword evidence="2 9" id="KW-0813">Transport</keyword>
<evidence type="ECO:0000256" key="7">
    <source>
        <dbReference type="ARBA" id="ARBA00023010"/>
    </source>
</evidence>
<evidence type="ECO:0000256" key="1">
    <source>
        <dbReference type="ARBA" id="ARBA00004162"/>
    </source>
</evidence>
<dbReference type="EMBL" id="JBHRSZ010000006">
    <property type="protein sequence ID" value="MFC3152371.1"/>
    <property type="molecule type" value="Genomic_DNA"/>
</dbReference>
<keyword evidence="12" id="KW-1185">Reference proteome</keyword>
<evidence type="ECO:0000256" key="9">
    <source>
        <dbReference type="HAMAP-Rule" id="MF_00236"/>
    </source>
</evidence>
<keyword evidence="5 9" id="KW-0653">Protein transport</keyword>
<dbReference type="RefSeq" id="WP_386722357.1">
    <property type="nucleotide sequence ID" value="NZ_JBHRSZ010000006.1"/>
</dbReference>
<keyword evidence="6 9" id="KW-1133">Transmembrane helix</keyword>
<feature type="region of interest" description="Disordered" evidence="10">
    <location>
        <begin position="48"/>
        <end position="74"/>
    </location>
</feature>